<feature type="transmembrane region" description="Helical" evidence="7">
    <location>
        <begin position="180"/>
        <end position="198"/>
    </location>
</feature>
<keyword evidence="5 7" id="KW-1133">Transmembrane helix</keyword>
<feature type="transmembrane region" description="Helical" evidence="7">
    <location>
        <begin position="49"/>
        <end position="70"/>
    </location>
</feature>
<name>A0A2Z6PK67_TRISU</name>
<evidence type="ECO:0000259" key="8">
    <source>
        <dbReference type="Pfam" id="PF01490"/>
    </source>
</evidence>
<dbReference type="InterPro" id="IPR013057">
    <property type="entry name" value="AA_transpt_TM"/>
</dbReference>
<reference evidence="10" key="1">
    <citation type="journal article" date="2017" name="Front. Plant Sci.">
        <title>Climate Clever Clovers: New Paradigm to Reduce the Environmental Footprint of Ruminants by Breeding Low Methanogenic Forages Utilizing Haplotype Variation.</title>
        <authorList>
            <person name="Kaur P."/>
            <person name="Appels R."/>
            <person name="Bayer P.E."/>
            <person name="Keeble-Gagnere G."/>
            <person name="Wang J."/>
            <person name="Hirakawa H."/>
            <person name="Shirasawa K."/>
            <person name="Vercoe P."/>
            <person name="Stefanova K."/>
            <person name="Durmic Z."/>
            <person name="Nichols P."/>
            <person name="Revell C."/>
            <person name="Isobe S.N."/>
            <person name="Edwards D."/>
            <person name="Erskine W."/>
        </authorList>
    </citation>
    <scope>NUCLEOTIDE SEQUENCE [LARGE SCALE GENOMIC DNA]</scope>
    <source>
        <strain evidence="10">cv. Daliak</strain>
    </source>
</reference>
<proteinExistence type="predicted"/>
<dbReference type="GO" id="GO:0005774">
    <property type="term" value="C:vacuolar membrane"/>
    <property type="evidence" value="ECO:0007669"/>
    <property type="project" value="TreeGrafter"/>
</dbReference>
<gene>
    <name evidence="9" type="ORF">TSUD_186240</name>
</gene>
<evidence type="ECO:0000256" key="1">
    <source>
        <dbReference type="ARBA" id="ARBA00004141"/>
    </source>
</evidence>
<evidence type="ECO:0000256" key="4">
    <source>
        <dbReference type="ARBA" id="ARBA00022970"/>
    </source>
</evidence>
<evidence type="ECO:0000313" key="9">
    <source>
        <dbReference type="EMBL" id="GAU50995.1"/>
    </source>
</evidence>
<evidence type="ECO:0000256" key="3">
    <source>
        <dbReference type="ARBA" id="ARBA00022692"/>
    </source>
</evidence>
<dbReference type="GO" id="GO:0015175">
    <property type="term" value="F:neutral L-amino acid transmembrane transporter activity"/>
    <property type="evidence" value="ECO:0007669"/>
    <property type="project" value="TreeGrafter"/>
</dbReference>
<evidence type="ECO:0000256" key="5">
    <source>
        <dbReference type="ARBA" id="ARBA00022989"/>
    </source>
</evidence>
<feature type="domain" description="Amino acid transporter transmembrane" evidence="8">
    <location>
        <begin position="18"/>
        <end position="230"/>
    </location>
</feature>
<feature type="transmembrane region" description="Helical" evidence="7">
    <location>
        <begin position="276"/>
        <end position="298"/>
    </location>
</feature>
<keyword evidence="6 7" id="KW-0472">Membrane</keyword>
<comment type="subcellular location">
    <subcellularLocation>
        <location evidence="1">Membrane</location>
        <topology evidence="1">Multi-pass membrane protein</topology>
    </subcellularLocation>
</comment>
<keyword evidence="3 7" id="KW-0812">Transmembrane</keyword>
<dbReference type="Pfam" id="PF01490">
    <property type="entry name" value="Aa_trans"/>
    <property type="match status" value="1"/>
</dbReference>
<evidence type="ECO:0000313" key="10">
    <source>
        <dbReference type="Proteomes" id="UP000242715"/>
    </source>
</evidence>
<feature type="transmembrane region" description="Helical" evidence="7">
    <location>
        <begin position="210"/>
        <end position="235"/>
    </location>
</feature>
<dbReference type="AlphaFoldDB" id="A0A2Z6PK67"/>
<sequence>MGFGEENIPLISSPPPLSSNFKTFANIFISIVGAGCLGLPYTFKKTGWIMGMLMLFSVAFLTYHCMMLLVHTRRRLESIVGFPKINSFGDLGYATSGHFGKICIDVMILLSQCGFCVSYLIFISSTLIHLSNHNTNSTTSSFFGFTPKVLFIWACFPFQLGLNAIPTLTLLAPLSIFADVVDIGAMGVVIVEDIFVFLENRPPLKTFGGLSVFLYGIGVAVYAFEGFAALSYFAFGEETQGIITTNLGHGMLSALVVVGFGGNFGGTFDELGWRCLIWDGAIVVFGIVIAVSGTWSCLMDIFSPKA</sequence>
<dbReference type="OrthoDB" id="40134at2759"/>
<keyword evidence="2" id="KW-0813">Transport</keyword>
<keyword evidence="10" id="KW-1185">Reference proteome</keyword>
<dbReference type="EMBL" id="DF974935">
    <property type="protein sequence ID" value="GAU50995.1"/>
    <property type="molecule type" value="Genomic_DNA"/>
</dbReference>
<feature type="transmembrane region" description="Helical" evidence="7">
    <location>
        <begin position="150"/>
        <end position="173"/>
    </location>
</feature>
<evidence type="ECO:0000256" key="7">
    <source>
        <dbReference type="SAM" id="Phobius"/>
    </source>
</evidence>
<organism evidence="9 10">
    <name type="scientific">Trifolium subterraneum</name>
    <name type="common">Subterranean clover</name>
    <dbReference type="NCBI Taxonomy" id="3900"/>
    <lineage>
        <taxon>Eukaryota</taxon>
        <taxon>Viridiplantae</taxon>
        <taxon>Streptophyta</taxon>
        <taxon>Embryophyta</taxon>
        <taxon>Tracheophyta</taxon>
        <taxon>Spermatophyta</taxon>
        <taxon>Magnoliopsida</taxon>
        <taxon>eudicotyledons</taxon>
        <taxon>Gunneridae</taxon>
        <taxon>Pentapetalae</taxon>
        <taxon>rosids</taxon>
        <taxon>fabids</taxon>
        <taxon>Fabales</taxon>
        <taxon>Fabaceae</taxon>
        <taxon>Papilionoideae</taxon>
        <taxon>50 kb inversion clade</taxon>
        <taxon>NPAAA clade</taxon>
        <taxon>Hologalegina</taxon>
        <taxon>IRL clade</taxon>
        <taxon>Trifolieae</taxon>
        <taxon>Trifolium</taxon>
    </lineage>
</organism>
<protein>
    <recommendedName>
        <fullName evidence="8">Amino acid transporter transmembrane domain-containing protein</fullName>
    </recommendedName>
</protein>
<dbReference type="PANTHER" id="PTHR22950:SF684">
    <property type="entry name" value="AMINO ACID TRANSPORTER, TRANSMEMBRANE DOMAIN-CONTAINING PROTEIN-RELATED"/>
    <property type="match status" value="1"/>
</dbReference>
<accession>A0A2Z6PK67</accession>
<evidence type="ECO:0000256" key="2">
    <source>
        <dbReference type="ARBA" id="ARBA00022448"/>
    </source>
</evidence>
<keyword evidence="4" id="KW-0029">Amino-acid transport</keyword>
<evidence type="ECO:0000256" key="6">
    <source>
        <dbReference type="ARBA" id="ARBA00023136"/>
    </source>
</evidence>
<dbReference type="GO" id="GO:0015179">
    <property type="term" value="F:L-amino acid transmembrane transporter activity"/>
    <property type="evidence" value="ECO:0007669"/>
    <property type="project" value="TreeGrafter"/>
</dbReference>
<dbReference type="Proteomes" id="UP000242715">
    <property type="component" value="Unassembled WGS sequence"/>
</dbReference>
<feature type="transmembrane region" description="Helical" evidence="7">
    <location>
        <begin position="106"/>
        <end position="130"/>
    </location>
</feature>
<feature type="transmembrane region" description="Helical" evidence="7">
    <location>
        <begin position="24"/>
        <end position="43"/>
    </location>
</feature>
<dbReference type="PANTHER" id="PTHR22950">
    <property type="entry name" value="AMINO ACID TRANSPORTER"/>
    <property type="match status" value="1"/>
</dbReference>
<feature type="transmembrane region" description="Helical" evidence="7">
    <location>
        <begin position="247"/>
        <end position="264"/>
    </location>
</feature>